<dbReference type="EMBL" id="JABEXW010000607">
    <property type="protein sequence ID" value="KAF4961494.1"/>
    <property type="molecule type" value="Genomic_DNA"/>
</dbReference>
<keyword evidence="3" id="KW-1185">Reference proteome</keyword>
<sequence>MYCQDRSRAQLLLHAQDSICAQPGCERKLVLVEGESFEYSRLGGYEWLCPEHSCKMRDVNGQCYKPRRDSNTQYCADHAPEHNCPVTGCTSDRTPGEPFCEEHTCQNTKCPRQTCQLGRDAQKCHRHQSCSSPGCNSYAVVDSDKVPKAFCANHRLCHRCDAIILRESKYCVEHKCNERSCNHGRDIQHPSTLWCRNHICSVTGCLDGITNPADTRAQNCSRHTCQRPGCLEQANDNESNSRYCQTHACINKACDKMSKIPSGLCVDEACTRDGCGAARDPTNFYYPRLCSYHGDEEDQSYVLSPGAWGTPRTGSTAGPFGSARRRPRAFPPPSPEYHYQPRYRDPYQAAEANRRYENMDREFCNSTPRRMPRWQSDAEWSYR</sequence>
<name>A0A8H4TPH0_9HYPO</name>
<reference evidence="2" key="1">
    <citation type="journal article" date="2020" name="BMC Genomics">
        <title>Correction to: Identification and distribution of gene clusters required for synthesis of sphingolipid metabolism inhibitors in diverse species of the filamentous fungus Fusarium.</title>
        <authorList>
            <person name="Kim H.S."/>
            <person name="Lohmar J.M."/>
            <person name="Busman M."/>
            <person name="Brown D.W."/>
            <person name="Naumann T.A."/>
            <person name="Divon H.H."/>
            <person name="Lysoe E."/>
            <person name="Uhlig S."/>
            <person name="Proctor R.H."/>
        </authorList>
    </citation>
    <scope>NUCLEOTIDE SEQUENCE</scope>
    <source>
        <strain evidence="2">NRRL 20472</strain>
    </source>
</reference>
<proteinExistence type="predicted"/>
<gene>
    <name evidence="2" type="ORF">FSARC_10167</name>
</gene>
<feature type="region of interest" description="Disordered" evidence="1">
    <location>
        <begin position="303"/>
        <end position="343"/>
    </location>
</feature>
<reference evidence="2" key="2">
    <citation type="submission" date="2020-05" db="EMBL/GenBank/DDBJ databases">
        <authorList>
            <person name="Kim H.-S."/>
            <person name="Proctor R.H."/>
            <person name="Brown D.W."/>
        </authorList>
    </citation>
    <scope>NUCLEOTIDE SEQUENCE</scope>
    <source>
        <strain evidence="2">NRRL 20472</strain>
    </source>
</reference>
<evidence type="ECO:0000256" key="1">
    <source>
        <dbReference type="SAM" id="MobiDB-lite"/>
    </source>
</evidence>
<evidence type="ECO:0000313" key="2">
    <source>
        <dbReference type="EMBL" id="KAF4961494.1"/>
    </source>
</evidence>
<evidence type="ECO:0000313" key="3">
    <source>
        <dbReference type="Proteomes" id="UP000622797"/>
    </source>
</evidence>
<dbReference type="OrthoDB" id="5207085at2759"/>
<comment type="caution">
    <text evidence="2">The sequence shown here is derived from an EMBL/GenBank/DDBJ whole genome shotgun (WGS) entry which is preliminary data.</text>
</comment>
<accession>A0A8H4TPH0</accession>
<dbReference type="AlphaFoldDB" id="A0A8H4TPH0"/>
<protein>
    <submittedName>
        <fullName evidence="2">Uncharacterized protein</fullName>
    </submittedName>
</protein>
<dbReference type="Proteomes" id="UP000622797">
    <property type="component" value="Unassembled WGS sequence"/>
</dbReference>
<organism evidence="2 3">
    <name type="scientific">Fusarium sarcochroum</name>
    <dbReference type="NCBI Taxonomy" id="1208366"/>
    <lineage>
        <taxon>Eukaryota</taxon>
        <taxon>Fungi</taxon>
        <taxon>Dikarya</taxon>
        <taxon>Ascomycota</taxon>
        <taxon>Pezizomycotina</taxon>
        <taxon>Sordariomycetes</taxon>
        <taxon>Hypocreomycetidae</taxon>
        <taxon>Hypocreales</taxon>
        <taxon>Nectriaceae</taxon>
        <taxon>Fusarium</taxon>
        <taxon>Fusarium lateritium species complex</taxon>
    </lineage>
</organism>